<dbReference type="PANTHER" id="PTHR30347:SF1">
    <property type="entry name" value="MECHANOSENSITIVE CHANNEL MSCK"/>
    <property type="match status" value="1"/>
</dbReference>
<evidence type="ECO:0000256" key="7">
    <source>
        <dbReference type="SAM" id="Phobius"/>
    </source>
</evidence>
<dbReference type="InterPro" id="IPR011014">
    <property type="entry name" value="MscS_channel_TM-2"/>
</dbReference>
<evidence type="ECO:0000256" key="2">
    <source>
        <dbReference type="ARBA" id="ARBA00008017"/>
    </source>
</evidence>
<dbReference type="InterPro" id="IPR052702">
    <property type="entry name" value="MscS-like_channel"/>
</dbReference>
<feature type="transmembrane region" description="Helical" evidence="7">
    <location>
        <begin position="182"/>
        <end position="203"/>
    </location>
</feature>
<dbReference type="InterPro" id="IPR011066">
    <property type="entry name" value="MscS_channel_C_sf"/>
</dbReference>
<dbReference type="Gene3D" id="1.10.287.1260">
    <property type="match status" value="1"/>
</dbReference>
<dbReference type="InterPro" id="IPR006685">
    <property type="entry name" value="MscS_channel_2nd"/>
</dbReference>
<protein>
    <submittedName>
        <fullName evidence="10">Mechanosensitive ion channel family protein</fullName>
    </submittedName>
</protein>
<dbReference type="PANTHER" id="PTHR30347">
    <property type="entry name" value="POTASSIUM CHANNEL RELATED"/>
    <property type="match status" value="1"/>
</dbReference>
<keyword evidence="4 7" id="KW-0812">Transmembrane</keyword>
<dbReference type="InterPro" id="IPR049278">
    <property type="entry name" value="MS_channel_C"/>
</dbReference>
<comment type="caution">
    <text evidence="10">The sequence shown here is derived from an EMBL/GenBank/DDBJ whole genome shotgun (WGS) entry which is preliminary data.</text>
</comment>
<evidence type="ECO:0000256" key="1">
    <source>
        <dbReference type="ARBA" id="ARBA00004651"/>
    </source>
</evidence>
<dbReference type="InterPro" id="IPR010920">
    <property type="entry name" value="LSM_dom_sf"/>
</dbReference>
<dbReference type="EMBL" id="JBHRTI010000002">
    <property type="protein sequence ID" value="MFC3146098.1"/>
    <property type="molecule type" value="Genomic_DNA"/>
</dbReference>
<dbReference type="Pfam" id="PF21082">
    <property type="entry name" value="MS_channel_3rd"/>
    <property type="match status" value="1"/>
</dbReference>
<dbReference type="Gene3D" id="2.30.30.60">
    <property type="match status" value="1"/>
</dbReference>
<keyword evidence="6 7" id="KW-0472">Membrane</keyword>
<feature type="domain" description="Mechanosensitive ion channel MscS C-terminal" evidence="9">
    <location>
        <begin position="339"/>
        <end position="422"/>
    </location>
</feature>
<accession>A0ABV7GZY4</accession>
<evidence type="ECO:0000256" key="4">
    <source>
        <dbReference type="ARBA" id="ARBA00022692"/>
    </source>
</evidence>
<evidence type="ECO:0000259" key="8">
    <source>
        <dbReference type="Pfam" id="PF00924"/>
    </source>
</evidence>
<evidence type="ECO:0000256" key="3">
    <source>
        <dbReference type="ARBA" id="ARBA00022475"/>
    </source>
</evidence>
<evidence type="ECO:0000256" key="5">
    <source>
        <dbReference type="ARBA" id="ARBA00022989"/>
    </source>
</evidence>
<evidence type="ECO:0000256" key="6">
    <source>
        <dbReference type="ARBA" id="ARBA00023136"/>
    </source>
</evidence>
<keyword evidence="11" id="KW-1185">Reference proteome</keyword>
<dbReference type="SUPFAM" id="SSF82861">
    <property type="entry name" value="Mechanosensitive channel protein MscS (YggB), transmembrane region"/>
    <property type="match status" value="1"/>
</dbReference>
<feature type="transmembrane region" description="Helical" evidence="7">
    <location>
        <begin position="40"/>
        <end position="58"/>
    </location>
</feature>
<evidence type="ECO:0000313" key="10">
    <source>
        <dbReference type="EMBL" id="MFC3146098.1"/>
    </source>
</evidence>
<dbReference type="SUPFAM" id="SSF50182">
    <property type="entry name" value="Sm-like ribonucleoproteins"/>
    <property type="match status" value="1"/>
</dbReference>
<dbReference type="InterPro" id="IPR023408">
    <property type="entry name" value="MscS_beta-dom_sf"/>
</dbReference>
<organism evidence="10 11">
    <name type="scientific">Piscinibacterium candidicorallinum</name>
    <dbReference type="NCBI Taxonomy" id="1793872"/>
    <lineage>
        <taxon>Bacteria</taxon>
        <taxon>Pseudomonadati</taxon>
        <taxon>Pseudomonadota</taxon>
        <taxon>Betaproteobacteria</taxon>
        <taxon>Burkholderiales</taxon>
        <taxon>Piscinibacterium</taxon>
    </lineage>
</organism>
<reference evidence="11" key="1">
    <citation type="journal article" date="2019" name="Int. J. Syst. Evol. Microbiol.">
        <title>The Global Catalogue of Microorganisms (GCM) 10K type strain sequencing project: providing services to taxonomists for standard genome sequencing and annotation.</title>
        <authorList>
            <consortium name="The Broad Institute Genomics Platform"/>
            <consortium name="The Broad Institute Genome Sequencing Center for Infectious Disease"/>
            <person name="Wu L."/>
            <person name="Ma J."/>
        </authorList>
    </citation>
    <scope>NUCLEOTIDE SEQUENCE [LARGE SCALE GENOMIC DNA]</scope>
    <source>
        <strain evidence="11">KCTC 52168</strain>
    </source>
</reference>
<evidence type="ECO:0000313" key="11">
    <source>
        <dbReference type="Proteomes" id="UP001595556"/>
    </source>
</evidence>
<sequence>MTIAPAVPIAPAPATPIPSNDVNFFREMAELLADLRSPAVLWQLAAIALALLIGWSVTRWLRTRQEAHVAAARLTLHISTPLIALVMLLLLRMALQHAGVNTAFVRVALLWLATFAVVRLVVHVLRTSFKAAAWIESFERWIVISLWLMLVLLVTGWYRPVWDWLESFAFPIGGAKVNVAELLAGVIAVGVTLLAALWAGTAIEAQLNKAAGLDSSTRVVLSRVAKAVLLLIGVLLGLSIVGFPLGALSVFGGALGVGLGLGLQRIASNYVSGFIILLDRSVKIGDMITVDKYYGRVTQITTRYTVVQGFDSSEAIIPNEMLVSTPVQNNTHSDSRTQVKLPVSVSYEGDLDLALRILEDCAKEHSRVVADPAPNAMVLGFGADGIDLQVSFFIPDPENGTGGVRSDVARAVWARFKAEGVSVPYPQRVIHLNNAAGESIVSTRDGLKSAVHKE</sequence>
<dbReference type="Pfam" id="PF00924">
    <property type="entry name" value="MS_channel_2nd"/>
    <property type="match status" value="1"/>
</dbReference>
<proteinExistence type="inferred from homology"/>
<gene>
    <name evidence="10" type="ORF">ACFOEN_00420</name>
</gene>
<feature type="transmembrane region" description="Helical" evidence="7">
    <location>
        <begin position="70"/>
        <end position="91"/>
    </location>
</feature>
<dbReference type="Gene3D" id="3.30.70.100">
    <property type="match status" value="1"/>
</dbReference>
<evidence type="ECO:0000259" key="9">
    <source>
        <dbReference type="Pfam" id="PF21082"/>
    </source>
</evidence>
<comment type="subcellular location">
    <subcellularLocation>
        <location evidence="1">Cell membrane</location>
        <topology evidence="1">Multi-pass membrane protein</topology>
    </subcellularLocation>
</comment>
<feature type="domain" description="Mechanosensitive ion channel MscS" evidence="8">
    <location>
        <begin position="266"/>
        <end position="331"/>
    </location>
</feature>
<comment type="similarity">
    <text evidence="2">Belongs to the MscS (TC 1.A.23) family.</text>
</comment>
<feature type="transmembrane region" description="Helical" evidence="7">
    <location>
        <begin position="142"/>
        <end position="162"/>
    </location>
</feature>
<keyword evidence="3" id="KW-1003">Cell membrane</keyword>
<dbReference type="Proteomes" id="UP001595556">
    <property type="component" value="Unassembled WGS sequence"/>
</dbReference>
<feature type="transmembrane region" description="Helical" evidence="7">
    <location>
        <begin position="224"/>
        <end position="245"/>
    </location>
</feature>
<name>A0ABV7GZY4_9BURK</name>
<feature type="transmembrane region" description="Helical" evidence="7">
    <location>
        <begin position="103"/>
        <end position="122"/>
    </location>
</feature>
<dbReference type="SUPFAM" id="SSF82689">
    <property type="entry name" value="Mechanosensitive channel protein MscS (YggB), C-terminal domain"/>
    <property type="match status" value="1"/>
</dbReference>
<keyword evidence="5 7" id="KW-1133">Transmembrane helix</keyword>